<protein>
    <submittedName>
        <fullName evidence="2">Uncharacterized protein</fullName>
    </submittedName>
</protein>
<dbReference type="RefSeq" id="WP_244844570.1">
    <property type="nucleotide sequence ID" value="NZ_CAJPVH010000006.1"/>
</dbReference>
<dbReference type="AlphaFoldDB" id="A0AAE9L1F9"/>
<accession>A0AAE9L1F9</accession>
<evidence type="ECO:0000256" key="1">
    <source>
        <dbReference type="SAM" id="MobiDB-lite"/>
    </source>
</evidence>
<reference evidence="2" key="1">
    <citation type="journal article" date="2022" name="Microbiol. Resour. Announc.">
        <title>Genome Sequence of Cupriavidus campinensis Strain G5, a Member of a Bacterial Consortium Capable of Polyethylene Degradation.</title>
        <authorList>
            <person name="Schneider B."/>
            <person name="Pfeiffer F."/>
            <person name="Dyall-Smith M."/>
            <person name="Kunte H.J."/>
        </authorList>
    </citation>
    <scope>NUCLEOTIDE SEQUENCE</scope>
    <source>
        <strain evidence="2">G5</strain>
    </source>
</reference>
<dbReference type="EMBL" id="CP097330">
    <property type="protein sequence ID" value="URF03823.1"/>
    <property type="molecule type" value="Genomic_DNA"/>
</dbReference>
<evidence type="ECO:0000313" key="3">
    <source>
        <dbReference type="Proteomes" id="UP001056132"/>
    </source>
</evidence>
<dbReference type="KEGG" id="ccam:M5D45_15165"/>
<sequence length="147" mass="16792">MAKDKLPDAVSETATGRTRASTNPYYRDPAKAIRYLVASSGKNQQRNRFCTVGYRMPQGYLVVWTLWEEERTLLLWRGSSDADMRLAGLAMARHSLMLGRDTVATENDINGSTYLVTVDWWISIADDCRKHGEQYEIEPFAITEPRQ</sequence>
<gene>
    <name evidence="2" type="ORF">M5D45_15165</name>
</gene>
<dbReference type="Proteomes" id="UP001056132">
    <property type="component" value="Chromosome 1"/>
</dbReference>
<proteinExistence type="predicted"/>
<feature type="region of interest" description="Disordered" evidence="1">
    <location>
        <begin position="1"/>
        <end position="23"/>
    </location>
</feature>
<organism evidence="2 3">
    <name type="scientific">Cupriavidus campinensis</name>
    <dbReference type="NCBI Taxonomy" id="151783"/>
    <lineage>
        <taxon>Bacteria</taxon>
        <taxon>Pseudomonadati</taxon>
        <taxon>Pseudomonadota</taxon>
        <taxon>Betaproteobacteria</taxon>
        <taxon>Burkholderiales</taxon>
        <taxon>Burkholderiaceae</taxon>
        <taxon>Cupriavidus</taxon>
    </lineage>
</organism>
<reference evidence="2" key="2">
    <citation type="submission" date="2022-05" db="EMBL/GenBank/DDBJ databases">
        <authorList>
            <person name="Kunte H.-J."/>
        </authorList>
    </citation>
    <scope>NUCLEOTIDE SEQUENCE</scope>
    <source>
        <strain evidence="2">G5</strain>
    </source>
</reference>
<evidence type="ECO:0000313" key="2">
    <source>
        <dbReference type="EMBL" id="URF03823.1"/>
    </source>
</evidence>
<feature type="compositionally biased region" description="Polar residues" evidence="1">
    <location>
        <begin position="12"/>
        <end position="23"/>
    </location>
</feature>
<name>A0AAE9L1F9_9BURK</name>